<name>A0A9X2S7V6_9FIRM</name>
<reference evidence="2" key="1">
    <citation type="submission" date="2022-07" db="EMBL/GenBank/DDBJ databases">
        <title>Enhanced cultured diversity of the mouse gut microbiota enables custom-made synthetic communities.</title>
        <authorList>
            <person name="Afrizal A."/>
        </authorList>
    </citation>
    <scope>NUCLEOTIDE SEQUENCE</scope>
    <source>
        <strain evidence="2">DSM 29482</strain>
    </source>
</reference>
<keyword evidence="1" id="KW-1133">Transmembrane helix</keyword>
<dbReference type="EMBL" id="JANJZL010000012">
    <property type="protein sequence ID" value="MCR2045167.1"/>
    <property type="molecule type" value="Genomic_DNA"/>
</dbReference>
<gene>
    <name evidence="2" type="ORF">NSA23_13740</name>
</gene>
<dbReference type="RefSeq" id="WP_042679694.1">
    <property type="nucleotide sequence ID" value="NZ_CABKTM010000014.1"/>
</dbReference>
<keyword evidence="1" id="KW-0812">Transmembrane</keyword>
<protein>
    <submittedName>
        <fullName evidence="2">Uncharacterized protein</fullName>
    </submittedName>
</protein>
<feature type="transmembrane region" description="Helical" evidence="1">
    <location>
        <begin position="43"/>
        <end position="64"/>
    </location>
</feature>
<feature type="transmembrane region" description="Helical" evidence="1">
    <location>
        <begin position="6"/>
        <end position="23"/>
    </location>
</feature>
<evidence type="ECO:0000313" key="2">
    <source>
        <dbReference type="EMBL" id="MCR2045167.1"/>
    </source>
</evidence>
<evidence type="ECO:0000256" key="1">
    <source>
        <dbReference type="SAM" id="Phobius"/>
    </source>
</evidence>
<proteinExistence type="predicted"/>
<dbReference type="AlphaFoldDB" id="A0A9X2S7V6"/>
<evidence type="ECO:0000313" key="3">
    <source>
        <dbReference type="Proteomes" id="UP001142078"/>
    </source>
</evidence>
<comment type="caution">
    <text evidence="2">The sequence shown here is derived from an EMBL/GenBank/DDBJ whole genome shotgun (WGS) entry which is preliminary data.</text>
</comment>
<organism evidence="2 3">
    <name type="scientific">Anaerosalibacter massiliensis</name>
    <dbReference type="NCBI Taxonomy" id="1347392"/>
    <lineage>
        <taxon>Bacteria</taxon>
        <taxon>Bacillati</taxon>
        <taxon>Bacillota</taxon>
        <taxon>Tissierellia</taxon>
        <taxon>Tissierellales</taxon>
        <taxon>Sporanaerobacteraceae</taxon>
        <taxon>Anaerosalibacter</taxon>
    </lineage>
</organism>
<keyword evidence="3" id="KW-1185">Reference proteome</keyword>
<dbReference type="Proteomes" id="UP001142078">
    <property type="component" value="Unassembled WGS sequence"/>
</dbReference>
<accession>A0A9X2S7V6</accession>
<sequence length="67" mass="7757">MTNSLFLIGIITLFIGFFFIGMGRVSYRWRAFTNKPAWNGNTVVFLVIGLIFLIAGLVLIYIFYPYR</sequence>
<keyword evidence="1" id="KW-0472">Membrane</keyword>
<dbReference type="OrthoDB" id="2188776at2"/>